<keyword evidence="3" id="KW-1185">Reference proteome</keyword>
<dbReference type="InterPro" id="IPR050770">
    <property type="entry name" value="Intradiol_RC_Dioxygenase"/>
</dbReference>
<evidence type="ECO:0000313" key="4">
    <source>
        <dbReference type="Proteomes" id="UP000584325"/>
    </source>
</evidence>
<evidence type="ECO:0000313" key="1">
    <source>
        <dbReference type="EMBL" id="MBB3219293.1"/>
    </source>
</evidence>
<dbReference type="GO" id="GO:0018578">
    <property type="term" value="F:protocatechuate 3,4-dioxygenase activity"/>
    <property type="evidence" value="ECO:0007669"/>
    <property type="project" value="UniProtKB-EC"/>
</dbReference>
<dbReference type="InterPro" id="IPR015889">
    <property type="entry name" value="Intradiol_dOase_core"/>
</dbReference>
<dbReference type="EMBL" id="JACHXS010000001">
    <property type="protein sequence ID" value="MBB3219293.1"/>
    <property type="molecule type" value="Genomic_DNA"/>
</dbReference>
<dbReference type="RefSeq" id="WP_137312287.1">
    <property type="nucleotide sequence ID" value="NZ_CP040017.1"/>
</dbReference>
<dbReference type="Gene3D" id="2.60.130.10">
    <property type="entry name" value="Aromatic compound dioxygenase"/>
    <property type="match status" value="1"/>
</dbReference>
<name>A0A4P8HM58_9BURK</name>
<reference evidence="1 4" key="2">
    <citation type="submission" date="2020-08" db="EMBL/GenBank/DDBJ databases">
        <title>Genomic Encyclopedia of Type Strains, Phase III (KMG-III): the genomes of soil and plant-associated and newly described type strains.</title>
        <authorList>
            <person name="Whitman W."/>
        </authorList>
    </citation>
    <scope>NUCLEOTIDE SEQUENCE [LARGE SCALE GENOMIC DNA]</scope>
    <source>
        <strain evidence="1 4">CECT 7753</strain>
    </source>
</reference>
<keyword evidence="1" id="KW-0223">Dioxygenase</keyword>
<accession>A0A4P8HM58</accession>
<dbReference type="AlphaFoldDB" id="A0A4P8HM58"/>
<dbReference type="GO" id="GO:0005506">
    <property type="term" value="F:iron ion binding"/>
    <property type="evidence" value="ECO:0007669"/>
    <property type="project" value="InterPro"/>
</dbReference>
<protein>
    <submittedName>
        <fullName evidence="1 2">Protocatechuate 3,4-dioxygenase</fullName>
        <ecNumber evidence="1">1.13.11.3</ecNumber>
    </submittedName>
</protein>
<evidence type="ECO:0000313" key="2">
    <source>
        <dbReference type="EMBL" id="QCP09400.1"/>
    </source>
</evidence>
<proteinExistence type="predicted"/>
<dbReference type="PANTHER" id="PTHR33711">
    <property type="entry name" value="DIOXYGENASE, PUTATIVE (AFU_ORTHOLOGUE AFUA_2G02910)-RELATED"/>
    <property type="match status" value="1"/>
</dbReference>
<organism evidence="1 4">
    <name type="scientific">Pseudoduganella umbonata</name>
    <dbReference type="NCBI Taxonomy" id="864828"/>
    <lineage>
        <taxon>Bacteria</taxon>
        <taxon>Pseudomonadati</taxon>
        <taxon>Pseudomonadota</taxon>
        <taxon>Betaproteobacteria</taxon>
        <taxon>Burkholderiales</taxon>
        <taxon>Oxalobacteraceae</taxon>
        <taxon>Telluria group</taxon>
        <taxon>Pseudoduganella</taxon>
    </lineage>
</organism>
<dbReference type="OrthoDB" id="9805815at2"/>
<gene>
    <name evidence="2" type="ORF">FCL38_02405</name>
    <name evidence="1" type="ORF">FHS02_000080</name>
</gene>
<sequence>MTTNSSNESSKITTSQTIGPFSHEAWQWSVDATANVETTAPTVTVRGVICDGDGAPINDAQLEAWNPHASQAEAQQAIPGFRRIPSGEAGEFQFRLSRPADAPADAPAAFVTIFARGLVKHQFTAVFLDDAPPSPLLAQVPEERRGTLLARRQPDGSYRWDIHMQGEGETVFFDYT</sequence>
<dbReference type="SUPFAM" id="SSF49482">
    <property type="entry name" value="Aromatic compound dioxygenase"/>
    <property type="match status" value="1"/>
</dbReference>
<dbReference type="EC" id="1.13.11.3" evidence="1"/>
<dbReference type="PANTHER" id="PTHR33711:SF9">
    <property type="entry name" value="PROTOCATECHUATE 3,4-DIOXYGENASE ALPHA CHAIN"/>
    <property type="match status" value="1"/>
</dbReference>
<dbReference type="Proteomes" id="UP000298763">
    <property type="component" value="Chromosome"/>
</dbReference>
<dbReference type="EMBL" id="CP040017">
    <property type="protein sequence ID" value="QCP09400.1"/>
    <property type="molecule type" value="Genomic_DNA"/>
</dbReference>
<keyword evidence="1" id="KW-0560">Oxidoreductase</keyword>
<evidence type="ECO:0000313" key="3">
    <source>
        <dbReference type="Proteomes" id="UP000298763"/>
    </source>
</evidence>
<dbReference type="Proteomes" id="UP000584325">
    <property type="component" value="Unassembled WGS sequence"/>
</dbReference>
<reference evidence="2 3" key="1">
    <citation type="submission" date="2019-05" db="EMBL/GenBank/DDBJ databases">
        <title>Draft Genome Sequences of Six Type Strains of the Genus Massilia.</title>
        <authorList>
            <person name="Miess H."/>
            <person name="Frediansyhah A."/>
            <person name="Gross H."/>
        </authorList>
    </citation>
    <scope>NUCLEOTIDE SEQUENCE [LARGE SCALE GENOMIC DNA]</scope>
    <source>
        <strain evidence="2 3">DSMZ 26121</strain>
    </source>
</reference>